<proteinExistence type="predicted"/>
<accession>A0A5E4EXE5</accession>
<dbReference type="AlphaFoldDB" id="A0A5E4EXE5"/>
<evidence type="ECO:0000313" key="2">
    <source>
        <dbReference type="EMBL" id="VVA20457.1"/>
    </source>
</evidence>
<name>A0A5E4EXE5_PRUDU</name>
<gene>
    <name evidence="2" type="ORF">ALMOND_2B009275</name>
</gene>
<dbReference type="Gramene" id="VVA20457">
    <property type="protein sequence ID" value="VVA20457"/>
    <property type="gene ID" value="Prudul26B009275"/>
</dbReference>
<dbReference type="EMBL" id="CABIKO010000044">
    <property type="protein sequence ID" value="VVA20457.1"/>
    <property type="molecule type" value="Genomic_DNA"/>
</dbReference>
<feature type="region of interest" description="Disordered" evidence="1">
    <location>
        <begin position="29"/>
        <end position="67"/>
    </location>
</feature>
<protein>
    <submittedName>
        <fullName evidence="2">Uncharacterized protein</fullName>
    </submittedName>
</protein>
<evidence type="ECO:0000256" key="1">
    <source>
        <dbReference type="SAM" id="MobiDB-lite"/>
    </source>
</evidence>
<reference evidence="3" key="1">
    <citation type="journal article" date="2020" name="Plant J.">
        <title>Transposons played a major role in the diversification between the closely related almond and peach genomes: results from the almond genome sequence.</title>
        <authorList>
            <person name="Alioto T."/>
            <person name="Alexiou K.G."/>
            <person name="Bardil A."/>
            <person name="Barteri F."/>
            <person name="Castanera R."/>
            <person name="Cruz F."/>
            <person name="Dhingra A."/>
            <person name="Duval H."/>
            <person name="Fernandez I Marti A."/>
            <person name="Frias L."/>
            <person name="Galan B."/>
            <person name="Garcia J.L."/>
            <person name="Howad W."/>
            <person name="Gomez-Garrido J."/>
            <person name="Gut M."/>
            <person name="Julca I."/>
            <person name="Morata J."/>
            <person name="Puigdomenech P."/>
            <person name="Ribeca P."/>
            <person name="Rubio Cabetas M.J."/>
            <person name="Vlasova A."/>
            <person name="Wirthensohn M."/>
            <person name="Garcia-Mas J."/>
            <person name="Gabaldon T."/>
            <person name="Casacuberta J.M."/>
            <person name="Arus P."/>
        </authorList>
    </citation>
    <scope>NUCLEOTIDE SEQUENCE [LARGE SCALE GENOMIC DNA]</scope>
    <source>
        <strain evidence="3">cv. Texas</strain>
    </source>
</reference>
<organism evidence="2 3">
    <name type="scientific">Prunus dulcis</name>
    <name type="common">Almond</name>
    <name type="synonym">Amygdalus dulcis</name>
    <dbReference type="NCBI Taxonomy" id="3755"/>
    <lineage>
        <taxon>Eukaryota</taxon>
        <taxon>Viridiplantae</taxon>
        <taxon>Streptophyta</taxon>
        <taxon>Embryophyta</taxon>
        <taxon>Tracheophyta</taxon>
        <taxon>Spermatophyta</taxon>
        <taxon>Magnoliopsida</taxon>
        <taxon>eudicotyledons</taxon>
        <taxon>Gunneridae</taxon>
        <taxon>Pentapetalae</taxon>
        <taxon>rosids</taxon>
        <taxon>fabids</taxon>
        <taxon>Rosales</taxon>
        <taxon>Rosaceae</taxon>
        <taxon>Amygdaloideae</taxon>
        <taxon>Amygdaleae</taxon>
        <taxon>Prunus</taxon>
    </lineage>
</organism>
<evidence type="ECO:0000313" key="3">
    <source>
        <dbReference type="Proteomes" id="UP000327085"/>
    </source>
</evidence>
<sequence length="99" mass="10897">MGGDNDDESHDYESGDFGGLGIMTNIATFSSRNRNGIKKQTSKPSNSTISPPPPPPPPPKKEPTKTKRFWRALTKIIIIFTNRGKSFLQCGPTTCRSFV</sequence>
<dbReference type="InParanoid" id="A0A5E4EXE5"/>
<dbReference type="Proteomes" id="UP000327085">
    <property type="component" value="Chromosome 1"/>
</dbReference>